<evidence type="ECO:0000259" key="4">
    <source>
        <dbReference type="PROSITE" id="PS51084"/>
    </source>
</evidence>
<reference evidence="5 6" key="1">
    <citation type="submission" date="2020-02" db="EMBL/GenBank/DDBJ databases">
        <authorList>
            <person name="Li X.-J."/>
            <person name="Feng X.-M."/>
        </authorList>
    </citation>
    <scope>NUCLEOTIDE SEQUENCE [LARGE SCALE GENOMIC DNA]</scope>
    <source>
        <strain evidence="5 6">CGMCC 4.7225</strain>
    </source>
</reference>
<organism evidence="5 6">
    <name type="scientific">Phytoactinopolyspora alkaliphila</name>
    <dbReference type="NCBI Taxonomy" id="1783498"/>
    <lineage>
        <taxon>Bacteria</taxon>
        <taxon>Bacillati</taxon>
        <taxon>Actinomycetota</taxon>
        <taxon>Actinomycetes</taxon>
        <taxon>Jiangellales</taxon>
        <taxon>Jiangellaceae</taxon>
        <taxon>Phytoactinopolyspora</taxon>
    </lineage>
</organism>
<dbReference type="AlphaFoldDB" id="A0A6N9YTL5"/>
<keyword evidence="6" id="KW-1185">Reference proteome</keyword>
<accession>A0A6N9YTL5</accession>
<gene>
    <name evidence="5" type="ORF">G1H11_22935</name>
</gene>
<evidence type="ECO:0000256" key="1">
    <source>
        <dbReference type="PIRSR" id="PIRSR601310-1"/>
    </source>
</evidence>
<dbReference type="InterPro" id="IPR001310">
    <property type="entry name" value="Histidine_triad_HIT"/>
</dbReference>
<dbReference type="Gene3D" id="3.30.428.10">
    <property type="entry name" value="HIT-like"/>
    <property type="match status" value="1"/>
</dbReference>
<evidence type="ECO:0000256" key="3">
    <source>
        <dbReference type="PROSITE-ProRule" id="PRU00464"/>
    </source>
</evidence>
<proteinExistence type="predicted"/>
<dbReference type="PANTHER" id="PTHR23089">
    <property type="entry name" value="HISTIDINE TRIAD HIT PROTEIN"/>
    <property type="match status" value="1"/>
</dbReference>
<dbReference type="CDD" id="cd01276">
    <property type="entry name" value="PKCI_related"/>
    <property type="match status" value="1"/>
</dbReference>
<comment type="caution">
    <text evidence="5">The sequence shown here is derived from an EMBL/GenBank/DDBJ whole genome shotgun (WGS) entry which is preliminary data.</text>
</comment>
<dbReference type="Pfam" id="PF01230">
    <property type="entry name" value="HIT"/>
    <property type="match status" value="1"/>
</dbReference>
<name>A0A6N9YTL5_9ACTN</name>
<protein>
    <submittedName>
        <fullName evidence="5">Histidine triad nucleotide-binding protein</fullName>
    </submittedName>
</protein>
<dbReference type="InterPro" id="IPR036265">
    <property type="entry name" value="HIT-like_sf"/>
</dbReference>
<dbReference type="Proteomes" id="UP000469185">
    <property type="component" value="Unassembled WGS sequence"/>
</dbReference>
<sequence>MSSQVDCLFCKIVAGEVPASVVRESERTLAFRDVSPQAPTHVLVVPKEHYQDAPALAAGDPLAMAEVISAGAAVAEQDGIEAFRLVFNTGAEAGQSVFHAHLHVLGGRALSWPPG</sequence>
<evidence type="ECO:0000313" key="6">
    <source>
        <dbReference type="Proteomes" id="UP000469185"/>
    </source>
</evidence>
<feature type="active site" description="Tele-AMP-histidine intermediate" evidence="1">
    <location>
        <position position="101"/>
    </location>
</feature>
<evidence type="ECO:0000256" key="2">
    <source>
        <dbReference type="PIRSR" id="PIRSR601310-3"/>
    </source>
</evidence>
<dbReference type="EMBL" id="JAAGOB010000017">
    <property type="protein sequence ID" value="NED98159.1"/>
    <property type="molecule type" value="Genomic_DNA"/>
</dbReference>
<evidence type="ECO:0000313" key="5">
    <source>
        <dbReference type="EMBL" id="NED98159.1"/>
    </source>
</evidence>
<feature type="domain" description="HIT" evidence="4">
    <location>
        <begin position="8"/>
        <end position="115"/>
    </location>
</feature>
<dbReference type="RefSeq" id="WP_163820954.1">
    <property type="nucleotide sequence ID" value="NZ_JAAGOB010000017.1"/>
</dbReference>
<dbReference type="SUPFAM" id="SSF54197">
    <property type="entry name" value="HIT-like"/>
    <property type="match status" value="1"/>
</dbReference>
<dbReference type="PROSITE" id="PS51084">
    <property type="entry name" value="HIT_2"/>
    <property type="match status" value="1"/>
</dbReference>
<dbReference type="PRINTS" id="PR00332">
    <property type="entry name" value="HISTRIAD"/>
</dbReference>
<dbReference type="InterPro" id="IPR011146">
    <property type="entry name" value="HIT-like"/>
</dbReference>
<dbReference type="GO" id="GO:0003824">
    <property type="term" value="F:catalytic activity"/>
    <property type="evidence" value="ECO:0007669"/>
    <property type="project" value="InterPro"/>
</dbReference>
<feature type="short sequence motif" description="Histidine triad motif" evidence="2 3">
    <location>
        <begin position="99"/>
        <end position="103"/>
    </location>
</feature>